<dbReference type="SMART" id="SM00228">
    <property type="entry name" value="PDZ"/>
    <property type="match status" value="1"/>
</dbReference>
<dbReference type="InterPro" id="IPR043989">
    <property type="entry name" value="CCZ1/INTU/HSP4_longin_3"/>
</dbReference>
<evidence type="ECO:0000313" key="6">
    <source>
        <dbReference type="EMBL" id="CAD7250134.1"/>
    </source>
</evidence>
<keyword evidence="7" id="KW-1185">Reference proteome</keyword>
<gene>
    <name evidence="6" type="ORF">DSTB1V02_LOCUS9917</name>
</gene>
<dbReference type="InterPro" id="IPR039151">
    <property type="entry name" value="INTU"/>
</dbReference>
<dbReference type="GO" id="GO:0009986">
    <property type="term" value="C:cell surface"/>
    <property type="evidence" value="ECO:0007669"/>
    <property type="project" value="UniProtKB-SubCell"/>
</dbReference>
<dbReference type="PROSITE" id="PS50106">
    <property type="entry name" value="PDZ"/>
    <property type="match status" value="1"/>
</dbReference>
<dbReference type="GO" id="GO:0016192">
    <property type="term" value="P:vesicle-mediated transport"/>
    <property type="evidence" value="ECO:0007669"/>
    <property type="project" value="InterPro"/>
</dbReference>
<dbReference type="GO" id="GO:0005929">
    <property type="term" value="C:cilium"/>
    <property type="evidence" value="ECO:0007669"/>
    <property type="project" value="TreeGrafter"/>
</dbReference>
<dbReference type="AlphaFoldDB" id="A0A7R9FPA3"/>
<dbReference type="PANTHER" id="PTHR21082:SF4">
    <property type="entry name" value="PROTEIN INTURNED"/>
    <property type="match status" value="1"/>
</dbReference>
<evidence type="ECO:0000256" key="4">
    <source>
        <dbReference type="SAM" id="MobiDB-lite"/>
    </source>
</evidence>
<dbReference type="InterPro" id="IPR043988">
    <property type="entry name" value="CCZ1/INTU_longin_2"/>
</dbReference>
<dbReference type="EMBL" id="LR902186">
    <property type="protein sequence ID" value="CAD7250134.1"/>
    <property type="molecule type" value="Genomic_DNA"/>
</dbReference>
<feature type="region of interest" description="Disordered" evidence="4">
    <location>
        <begin position="1"/>
        <end position="57"/>
    </location>
</feature>
<feature type="compositionally biased region" description="Low complexity" evidence="4">
    <location>
        <begin position="22"/>
        <end position="39"/>
    </location>
</feature>
<dbReference type="Pfam" id="PF19032">
    <property type="entry name" value="Intu_longin_2"/>
    <property type="match status" value="1"/>
</dbReference>
<dbReference type="GO" id="GO:0007399">
    <property type="term" value="P:nervous system development"/>
    <property type="evidence" value="ECO:0007669"/>
    <property type="project" value="TreeGrafter"/>
</dbReference>
<evidence type="ECO:0000259" key="5">
    <source>
        <dbReference type="PROSITE" id="PS50106"/>
    </source>
</evidence>
<protein>
    <recommendedName>
        <fullName evidence="3">Inturned planar cell polarity effector homolog</fullName>
    </recommendedName>
</protein>
<evidence type="ECO:0000256" key="1">
    <source>
        <dbReference type="ARBA" id="ARBA00004120"/>
    </source>
</evidence>
<sequence length="826" mass="92505">MSGHEIKKGIWSRSQKHGTPVQQSITQSTSAGASTSSQAWNGNGWPMPLPNDALPIETHSYPEVSDDDSTSVEDCSTCSESTSSMASLCSTCTDSGSCMSCTEEAIWDDHVDEKGNLFYVQKVPTKVSKSTCSQQSDEKLSEEKQVWVHLKKLQQKWTPADEDVLAEKVLGISLIEHESGHVEVSQILPAKKSLVKKGKVKIGDIVMAINSIPLTKRNLNHLLRDVMEAGQKKVKLSLMRVKPSLHAFNGGLPERVEHVEHLTEEVVKAFQDPKTEGRRHSSSVKTLFIAGEGNRTLYSLPKVIHDGDVDILSKIKGTFLTLPFVMKDIMGCYPDHILLDIPGDGKRELMDVFLHVEGRSVLCTSSCHVNILRREKLLEWMRCLLELFVWHFSSTTNALSSKEGQGVADNYLKMLSNQLDHSILNASPLSSSAHLPRFIFSDCPAVLPLEYDVKGLMITSHLPADLTRLVHMYLHWNGLLGLTTHHSVSQMAIWTSLQKPKLYLQVVGLGQSLLAVILENLVFTYEWEDGRGPEYIYIHEALKTLRDIQQLGLHLIWNSSLEKGLLACNQSKKKGTPSKRVSLIQRRKKSKESVYLFNANVLYLLTQDVDPEKEERRSLVSAVSAPSLDYPLSLSSRAHPPSHHHSTSSIERMWKATLREEGRVTGRREERLHRLQLSNYRGSSSSSLFGIGEKFVKSPSHHPPPVRLCRGSDSSFPNLIHFVHSQGQQGYVITPIQLSPDGEDESLIFQQFFLLSSCIRLQLVKAQSKNVEIGALFNIPGKKPSQTSSYWVIGRKGSDSRETYICYHDSVPQDVIEFVFNLESHV</sequence>
<name>A0A7R9FPA3_9CRUS</name>
<evidence type="ECO:0000313" key="7">
    <source>
        <dbReference type="Proteomes" id="UP000677054"/>
    </source>
</evidence>
<dbReference type="EMBL" id="CAJPEV010002669">
    <property type="protein sequence ID" value="CAG0897696.1"/>
    <property type="molecule type" value="Genomic_DNA"/>
</dbReference>
<proteinExistence type="predicted"/>
<dbReference type="PANTHER" id="PTHR21082">
    <property type="entry name" value="PROTEIN INTURNED"/>
    <property type="match status" value="1"/>
</dbReference>
<feature type="domain" description="PDZ" evidence="5">
    <location>
        <begin position="147"/>
        <end position="242"/>
    </location>
</feature>
<dbReference type="GO" id="GO:0060271">
    <property type="term" value="P:cilium assembly"/>
    <property type="evidence" value="ECO:0007669"/>
    <property type="project" value="InterPro"/>
</dbReference>
<dbReference type="Proteomes" id="UP000677054">
    <property type="component" value="Unassembled WGS sequence"/>
</dbReference>
<dbReference type="GO" id="GO:0005737">
    <property type="term" value="C:cytoplasm"/>
    <property type="evidence" value="ECO:0007669"/>
    <property type="project" value="TreeGrafter"/>
</dbReference>
<reference evidence="6" key="1">
    <citation type="submission" date="2020-11" db="EMBL/GenBank/DDBJ databases">
        <authorList>
            <person name="Tran Van P."/>
        </authorList>
    </citation>
    <scope>NUCLEOTIDE SEQUENCE</scope>
</reference>
<dbReference type="InterPro" id="IPR036034">
    <property type="entry name" value="PDZ_sf"/>
</dbReference>
<evidence type="ECO:0000256" key="3">
    <source>
        <dbReference type="ARBA" id="ARBA00032633"/>
    </source>
</evidence>
<organism evidence="6">
    <name type="scientific">Darwinula stevensoni</name>
    <dbReference type="NCBI Taxonomy" id="69355"/>
    <lineage>
        <taxon>Eukaryota</taxon>
        <taxon>Metazoa</taxon>
        <taxon>Ecdysozoa</taxon>
        <taxon>Arthropoda</taxon>
        <taxon>Crustacea</taxon>
        <taxon>Oligostraca</taxon>
        <taxon>Ostracoda</taxon>
        <taxon>Podocopa</taxon>
        <taxon>Podocopida</taxon>
        <taxon>Darwinulocopina</taxon>
        <taxon>Darwinuloidea</taxon>
        <taxon>Darwinulidae</taxon>
        <taxon>Darwinula</taxon>
    </lineage>
</organism>
<dbReference type="Gene3D" id="2.30.42.10">
    <property type="match status" value="1"/>
</dbReference>
<evidence type="ECO:0000256" key="2">
    <source>
        <dbReference type="ARBA" id="ARBA00004241"/>
    </source>
</evidence>
<dbReference type="Pfam" id="PF19033">
    <property type="entry name" value="Intu_longin_3"/>
    <property type="match status" value="1"/>
</dbReference>
<dbReference type="InterPro" id="IPR001478">
    <property type="entry name" value="PDZ"/>
</dbReference>
<dbReference type="GO" id="GO:0001736">
    <property type="term" value="P:establishment of planar polarity"/>
    <property type="evidence" value="ECO:0007669"/>
    <property type="project" value="InterPro"/>
</dbReference>
<dbReference type="OrthoDB" id="10263272at2759"/>
<accession>A0A7R9FPA3</accession>
<comment type="subcellular location">
    <subcellularLocation>
        <location evidence="2">Cell surface</location>
    </subcellularLocation>
    <subcellularLocation>
        <location evidence="1">Cytoplasm</location>
        <location evidence="1">Cytoskeleton</location>
        <location evidence="1">Cilium basal body</location>
    </subcellularLocation>
</comment>